<dbReference type="PANTHER" id="PTHR22642">
    <property type="entry name" value="IMIDAZOLONEPROPIONASE"/>
    <property type="match status" value="1"/>
</dbReference>
<sequence>MQAELLLLNADIVTMDPGAPRAQALAIADGRIVAVGTQADLLELDNGCTRRIDARGLTVLPGLRDNHIHLQDSGYYNGTMADLTRVRTALELIATLREFAATQCMLWVGGQGYSIGIFNEDTLSREDLDLAVPDRPCLIYAADLHSACLNTRGCEALGLTSDTPDPVNGRFSRDARGVPTGMLHEEAITWAQDRMPPVTEETYMAGVRFGQELCHRHGLTGALDPKITLRHAAVYQRMVEDGSLTLRMNGAAWVDPEETDDQTLARLMKMRRDHWSDMFRIHSAKFFIDGVLENRTAAMIEGYQDARGGNAPLLFTPEKIARLFPALDAARFQIHCHVIGDLAVRAVLDGLETARATNGDWPALHQVTHLQCVRPEDIARLGKLRAMANLQALWARAVASVTEVCLPMAGPALAETIYPFRSIIEAGAPFCLTSDWGVSTLNPFEIMSTALTRQVPGQPAMPVFLPHERLSRAQVLTGYTTGAAAGAWRPDTGSLRVGAQADFIVVDRDVTRCDPHELGATQVELTVVGGREVYRRLGFDG</sequence>
<dbReference type="Gene3D" id="3.20.20.140">
    <property type="entry name" value="Metal-dependent hydrolases"/>
    <property type="match status" value="1"/>
</dbReference>
<name>A0ABV1SLN6_9RHOB</name>
<dbReference type="InterPro" id="IPR032466">
    <property type="entry name" value="Metal_Hydrolase"/>
</dbReference>
<accession>A0ABV1SLN6</accession>
<dbReference type="InterPro" id="IPR011059">
    <property type="entry name" value="Metal-dep_hydrolase_composite"/>
</dbReference>
<dbReference type="Gene3D" id="2.30.40.10">
    <property type="entry name" value="Urease, subunit C, domain 1"/>
    <property type="match status" value="1"/>
</dbReference>
<dbReference type="EMBL" id="JAYWLC010000030">
    <property type="protein sequence ID" value="MER5173809.1"/>
    <property type="molecule type" value="Genomic_DNA"/>
</dbReference>
<evidence type="ECO:0000313" key="2">
    <source>
        <dbReference type="EMBL" id="MER5173809.1"/>
    </source>
</evidence>
<dbReference type="GO" id="GO:0016787">
    <property type="term" value="F:hydrolase activity"/>
    <property type="evidence" value="ECO:0007669"/>
    <property type="project" value="UniProtKB-KW"/>
</dbReference>
<reference evidence="2 3" key="1">
    <citation type="submission" date="2024-06" db="EMBL/GenBank/DDBJ databases">
        <title>Thioclava kandeliae sp. nov. from a rhizosphere soil sample of Kandelia candel in a mangrove.</title>
        <authorList>
            <person name="Mu T."/>
        </authorList>
    </citation>
    <scope>NUCLEOTIDE SEQUENCE [LARGE SCALE GENOMIC DNA]</scope>
    <source>
        <strain evidence="2 3">CPCC 100088</strain>
    </source>
</reference>
<dbReference type="InterPro" id="IPR013108">
    <property type="entry name" value="Amidohydro_3"/>
</dbReference>
<dbReference type="SUPFAM" id="SSF51556">
    <property type="entry name" value="Metallo-dependent hydrolases"/>
    <property type="match status" value="1"/>
</dbReference>
<dbReference type="Pfam" id="PF07969">
    <property type="entry name" value="Amidohydro_3"/>
    <property type="match status" value="1"/>
</dbReference>
<evidence type="ECO:0000259" key="1">
    <source>
        <dbReference type="Pfam" id="PF07969"/>
    </source>
</evidence>
<comment type="caution">
    <text evidence="2">The sequence shown here is derived from an EMBL/GenBank/DDBJ whole genome shotgun (WGS) entry which is preliminary data.</text>
</comment>
<dbReference type="InterPro" id="IPR033932">
    <property type="entry name" value="YtcJ-like"/>
</dbReference>
<dbReference type="EC" id="3.5.-.-" evidence="2"/>
<organism evidence="2 3">
    <name type="scientific">Thioclava kandeliae</name>
    <dbReference type="NCBI Taxonomy" id="3070818"/>
    <lineage>
        <taxon>Bacteria</taxon>
        <taxon>Pseudomonadati</taxon>
        <taxon>Pseudomonadota</taxon>
        <taxon>Alphaproteobacteria</taxon>
        <taxon>Rhodobacterales</taxon>
        <taxon>Paracoccaceae</taxon>
        <taxon>Thioclava</taxon>
    </lineage>
</organism>
<gene>
    <name evidence="2" type="ORF">VSX56_18800</name>
</gene>
<dbReference type="Proteomes" id="UP001438953">
    <property type="component" value="Unassembled WGS sequence"/>
</dbReference>
<keyword evidence="3" id="KW-1185">Reference proteome</keyword>
<evidence type="ECO:0000313" key="3">
    <source>
        <dbReference type="Proteomes" id="UP001438953"/>
    </source>
</evidence>
<dbReference type="CDD" id="cd01300">
    <property type="entry name" value="YtcJ_like"/>
    <property type="match status" value="1"/>
</dbReference>
<feature type="domain" description="Amidohydrolase 3" evidence="1">
    <location>
        <begin position="52"/>
        <end position="534"/>
    </location>
</feature>
<dbReference type="PANTHER" id="PTHR22642:SF2">
    <property type="entry name" value="PROTEIN LONG AFTER FAR-RED 3"/>
    <property type="match status" value="1"/>
</dbReference>
<proteinExistence type="predicted"/>
<dbReference type="Gene3D" id="3.10.310.70">
    <property type="match status" value="1"/>
</dbReference>
<dbReference type="RefSeq" id="WP_350939119.1">
    <property type="nucleotide sequence ID" value="NZ_JAYWLC010000030.1"/>
</dbReference>
<dbReference type="SUPFAM" id="SSF51338">
    <property type="entry name" value="Composite domain of metallo-dependent hydrolases"/>
    <property type="match status" value="1"/>
</dbReference>
<protein>
    <submittedName>
        <fullName evidence="2">Amidohydrolase</fullName>
        <ecNumber evidence="2">3.5.-.-</ecNumber>
    </submittedName>
</protein>
<keyword evidence="2" id="KW-0378">Hydrolase</keyword>